<reference evidence="4" key="1">
    <citation type="submission" date="2020-04" db="EMBL/GenBank/DDBJ databases">
        <title>Description of Shewanella salipaludis sp. nov., isolated from a salt marsh.</title>
        <authorList>
            <person name="Park S."/>
            <person name="Yoon J.-H."/>
        </authorList>
    </citation>
    <scope>NUCLEOTIDE SEQUENCE</scope>
    <source>
        <strain evidence="4">SHSM-M6</strain>
    </source>
</reference>
<evidence type="ECO:0000259" key="3">
    <source>
        <dbReference type="Pfam" id="PF20239"/>
    </source>
</evidence>
<dbReference type="SUPFAM" id="SSF88659">
    <property type="entry name" value="Sigma3 and sigma4 domains of RNA polymerase sigma factors"/>
    <property type="match status" value="1"/>
</dbReference>
<evidence type="ECO:0000313" key="4">
    <source>
        <dbReference type="EMBL" id="NMH66975.1"/>
    </source>
</evidence>
<dbReference type="Pfam" id="PF20239">
    <property type="entry name" value="DUF6596"/>
    <property type="match status" value="1"/>
</dbReference>
<sequence length="423" mass="46856">MNDPIQGILKEHARAVFATLLRLLKDFDLAEEALQEASLAALQQWPRQGIPDNPMAWLVSSGRFKAIDQLRRRSHFEQQLLPQLTELESQSASLDPWDDPEIEDDRLRLIFVCCHPALSREAQLALTLREVCGLTTEQIAKAFIVKAPTIAQRIVRAKNKIRDANIPYEVPPLAQLETRLDAVLQVVYLVFNEGYSASSGDTLLCAQLSAEAIRLGRWLCALLPGGCSQAMGLLGLMLLQDSRRLARVDADGDLVLLEQQQRSLWDKAQIAEGIDWTTKALRTGGAGYYSLQAAIAAVHAEAVSYRQTDWRQILGLYELLLERYPSQVIALNHAVAVAMADGPLAGIALIDNLIAQGELADYHLMYAARADLLRRLQRFGEAAIDYRAALALCRQASEQRFLYARLRECECAGRGKSGDAAVG</sequence>
<dbReference type="GO" id="GO:0003677">
    <property type="term" value="F:DNA binding"/>
    <property type="evidence" value="ECO:0007669"/>
    <property type="project" value="InterPro"/>
</dbReference>
<dbReference type="Pfam" id="PF08281">
    <property type="entry name" value="Sigma70_r4_2"/>
    <property type="match status" value="1"/>
</dbReference>
<dbReference type="GO" id="GO:0006352">
    <property type="term" value="P:DNA-templated transcription initiation"/>
    <property type="evidence" value="ECO:0007669"/>
    <property type="project" value="InterPro"/>
</dbReference>
<feature type="domain" description="DUF6596" evidence="3">
    <location>
        <begin position="179"/>
        <end position="280"/>
    </location>
</feature>
<dbReference type="GO" id="GO:0016987">
    <property type="term" value="F:sigma factor activity"/>
    <property type="evidence" value="ECO:0007669"/>
    <property type="project" value="InterPro"/>
</dbReference>
<dbReference type="InterPro" id="IPR007627">
    <property type="entry name" value="RNA_pol_sigma70_r2"/>
</dbReference>
<dbReference type="Gene3D" id="1.10.1740.10">
    <property type="match status" value="1"/>
</dbReference>
<comment type="caution">
    <text evidence="4">The sequence shown here is derived from an EMBL/GenBank/DDBJ whole genome shotgun (WGS) entry which is preliminary data.</text>
</comment>
<protein>
    <submittedName>
        <fullName evidence="4">RNA polymerase sigma factor</fullName>
    </submittedName>
</protein>
<gene>
    <name evidence="4" type="ORF">HC757_17600</name>
</gene>
<dbReference type="EMBL" id="JAAXYH010000020">
    <property type="protein sequence ID" value="NMH66975.1"/>
    <property type="molecule type" value="Genomic_DNA"/>
</dbReference>
<dbReference type="InterPro" id="IPR036388">
    <property type="entry name" value="WH-like_DNA-bd_sf"/>
</dbReference>
<dbReference type="PANTHER" id="PTHR47756">
    <property type="entry name" value="BLL6612 PROTEIN-RELATED"/>
    <property type="match status" value="1"/>
</dbReference>
<feature type="domain" description="RNA polymerase sigma-70 region 2" evidence="1">
    <location>
        <begin position="10"/>
        <end position="74"/>
    </location>
</feature>
<organism evidence="4 5">
    <name type="scientific">Shewanella salipaludis</name>
    <dbReference type="NCBI Taxonomy" id="2723052"/>
    <lineage>
        <taxon>Bacteria</taxon>
        <taxon>Pseudomonadati</taxon>
        <taxon>Pseudomonadota</taxon>
        <taxon>Gammaproteobacteria</taxon>
        <taxon>Alteromonadales</taxon>
        <taxon>Shewanellaceae</taxon>
        <taxon>Shewanella</taxon>
    </lineage>
</organism>
<dbReference type="InterPro" id="IPR013325">
    <property type="entry name" value="RNA_pol_sigma_r2"/>
</dbReference>
<dbReference type="PANTHER" id="PTHR47756:SF2">
    <property type="entry name" value="BLL6612 PROTEIN"/>
    <property type="match status" value="1"/>
</dbReference>
<keyword evidence="5" id="KW-1185">Reference proteome</keyword>
<dbReference type="AlphaFoldDB" id="A0A972G9D8"/>
<dbReference type="Pfam" id="PF04542">
    <property type="entry name" value="Sigma70_r2"/>
    <property type="match status" value="1"/>
</dbReference>
<evidence type="ECO:0000313" key="5">
    <source>
        <dbReference type="Proteomes" id="UP000737113"/>
    </source>
</evidence>
<evidence type="ECO:0000259" key="1">
    <source>
        <dbReference type="Pfam" id="PF04542"/>
    </source>
</evidence>
<evidence type="ECO:0000259" key="2">
    <source>
        <dbReference type="Pfam" id="PF08281"/>
    </source>
</evidence>
<proteinExistence type="predicted"/>
<feature type="domain" description="RNA polymerase sigma factor 70 region 4 type 2" evidence="2">
    <location>
        <begin position="110"/>
        <end position="161"/>
    </location>
</feature>
<dbReference type="RefSeq" id="WP_169565706.1">
    <property type="nucleotide sequence ID" value="NZ_JAAXYH010000020.1"/>
</dbReference>
<dbReference type="SUPFAM" id="SSF88946">
    <property type="entry name" value="Sigma2 domain of RNA polymerase sigma factors"/>
    <property type="match status" value="1"/>
</dbReference>
<dbReference type="Gene3D" id="1.10.10.10">
    <property type="entry name" value="Winged helix-like DNA-binding domain superfamily/Winged helix DNA-binding domain"/>
    <property type="match status" value="1"/>
</dbReference>
<dbReference type="InterPro" id="IPR013249">
    <property type="entry name" value="RNA_pol_sigma70_r4_t2"/>
</dbReference>
<dbReference type="InterPro" id="IPR013324">
    <property type="entry name" value="RNA_pol_sigma_r3/r4-like"/>
</dbReference>
<accession>A0A972G9D8</accession>
<name>A0A972G9D8_9GAMM</name>
<dbReference type="InterPro" id="IPR046531">
    <property type="entry name" value="DUF6596"/>
</dbReference>
<dbReference type="Proteomes" id="UP000737113">
    <property type="component" value="Unassembled WGS sequence"/>
</dbReference>